<feature type="transmembrane region" description="Helical" evidence="13">
    <location>
        <begin position="46"/>
        <end position="69"/>
    </location>
</feature>
<dbReference type="InterPro" id="IPR005467">
    <property type="entry name" value="His_kinase_dom"/>
</dbReference>
<accession>A0A543I1T7</accession>
<evidence type="ECO:0000256" key="8">
    <source>
        <dbReference type="ARBA" id="ARBA00022777"/>
    </source>
</evidence>
<dbReference type="EMBL" id="VFPM01000001">
    <property type="protein sequence ID" value="TQM64566.1"/>
    <property type="molecule type" value="Genomic_DNA"/>
</dbReference>
<evidence type="ECO:0000259" key="14">
    <source>
        <dbReference type="PROSITE" id="PS50109"/>
    </source>
</evidence>
<feature type="compositionally biased region" description="Gly residues" evidence="12">
    <location>
        <begin position="15"/>
        <end position="31"/>
    </location>
</feature>
<evidence type="ECO:0000313" key="15">
    <source>
        <dbReference type="EMBL" id="TQM64566.1"/>
    </source>
</evidence>
<dbReference type="PROSITE" id="PS50109">
    <property type="entry name" value="HIS_KIN"/>
    <property type="match status" value="1"/>
</dbReference>
<dbReference type="SMART" id="SM00387">
    <property type="entry name" value="HATPase_c"/>
    <property type="match status" value="1"/>
</dbReference>
<dbReference type="InterPro" id="IPR004358">
    <property type="entry name" value="Sig_transdc_His_kin-like_C"/>
</dbReference>
<dbReference type="Pfam" id="PF02518">
    <property type="entry name" value="HATPase_c"/>
    <property type="match status" value="1"/>
</dbReference>
<keyword evidence="16" id="KW-1185">Reference proteome</keyword>
<feature type="region of interest" description="Disordered" evidence="12">
    <location>
        <begin position="1"/>
        <end position="37"/>
    </location>
</feature>
<evidence type="ECO:0000256" key="11">
    <source>
        <dbReference type="ARBA" id="ARBA00023136"/>
    </source>
</evidence>
<reference evidence="15 16" key="1">
    <citation type="submission" date="2019-06" db="EMBL/GenBank/DDBJ databases">
        <title>Genome sequencing of plant associated microbes to promote plant fitness in Sorghum bicolor and Oryza sativa.</title>
        <authorList>
            <person name="Coleman-Derr D."/>
        </authorList>
    </citation>
    <scope>NUCLEOTIDE SEQUENCE [LARGE SCALE GENOMIC DNA]</scope>
    <source>
        <strain evidence="15 16">KV-663</strain>
    </source>
</reference>
<dbReference type="PANTHER" id="PTHR45436">
    <property type="entry name" value="SENSOR HISTIDINE KINASE YKOH"/>
    <property type="match status" value="1"/>
</dbReference>
<evidence type="ECO:0000256" key="12">
    <source>
        <dbReference type="SAM" id="MobiDB-lite"/>
    </source>
</evidence>
<dbReference type="InterPro" id="IPR003594">
    <property type="entry name" value="HATPase_dom"/>
</dbReference>
<proteinExistence type="predicted"/>
<dbReference type="PRINTS" id="PR00344">
    <property type="entry name" value="BCTRLSENSOR"/>
</dbReference>
<dbReference type="EC" id="2.7.13.3" evidence="4"/>
<dbReference type="InterPro" id="IPR003661">
    <property type="entry name" value="HisK_dim/P_dom"/>
</dbReference>
<feature type="domain" description="Histidine kinase" evidence="14">
    <location>
        <begin position="216"/>
        <end position="432"/>
    </location>
</feature>
<feature type="transmembrane region" description="Helical" evidence="13">
    <location>
        <begin position="173"/>
        <end position="195"/>
    </location>
</feature>
<keyword evidence="9 13" id="KW-1133">Transmembrane helix</keyword>
<gene>
    <name evidence="15" type="ORF">FBY41_0935</name>
</gene>
<keyword evidence="11 13" id="KW-0472">Membrane</keyword>
<dbReference type="GO" id="GO:0005886">
    <property type="term" value="C:plasma membrane"/>
    <property type="evidence" value="ECO:0007669"/>
    <property type="project" value="UniProtKB-SubCell"/>
</dbReference>
<dbReference type="PANTHER" id="PTHR45436:SF15">
    <property type="entry name" value="SENSOR HISTIDINE KINASE CUSS"/>
    <property type="match status" value="1"/>
</dbReference>
<evidence type="ECO:0000256" key="1">
    <source>
        <dbReference type="ARBA" id="ARBA00000085"/>
    </source>
</evidence>
<dbReference type="InterPro" id="IPR050428">
    <property type="entry name" value="TCS_sensor_his_kinase"/>
</dbReference>
<dbReference type="AlphaFoldDB" id="A0A543I1T7"/>
<comment type="subcellular location">
    <subcellularLocation>
        <location evidence="3">Cell membrane</location>
    </subcellularLocation>
    <subcellularLocation>
        <location evidence="2">Membrane</location>
        <topology evidence="2">Multi-pass membrane protein</topology>
    </subcellularLocation>
</comment>
<evidence type="ECO:0000256" key="3">
    <source>
        <dbReference type="ARBA" id="ARBA00004236"/>
    </source>
</evidence>
<organism evidence="15 16">
    <name type="scientific">Humibacillus xanthopallidus</name>
    <dbReference type="NCBI Taxonomy" id="412689"/>
    <lineage>
        <taxon>Bacteria</taxon>
        <taxon>Bacillati</taxon>
        <taxon>Actinomycetota</taxon>
        <taxon>Actinomycetes</taxon>
        <taxon>Micrococcales</taxon>
        <taxon>Intrasporangiaceae</taxon>
        <taxon>Humibacillus</taxon>
    </lineage>
</organism>
<evidence type="ECO:0000313" key="16">
    <source>
        <dbReference type="Proteomes" id="UP000316747"/>
    </source>
</evidence>
<keyword evidence="6" id="KW-0808">Transferase</keyword>
<evidence type="ECO:0000256" key="10">
    <source>
        <dbReference type="ARBA" id="ARBA00023012"/>
    </source>
</evidence>
<dbReference type="CDD" id="cd00075">
    <property type="entry name" value="HATPase"/>
    <property type="match status" value="1"/>
</dbReference>
<dbReference type="Proteomes" id="UP000316747">
    <property type="component" value="Unassembled WGS sequence"/>
</dbReference>
<dbReference type="InterPro" id="IPR036890">
    <property type="entry name" value="HATPase_C_sf"/>
</dbReference>
<comment type="catalytic activity">
    <reaction evidence="1">
        <text>ATP + protein L-histidine = ADP + protein N-phospho-L-histidine.</text>
        <dbReference type="EC" id="2.7.13.3"/>
    </reaction>
</comment>
<evidence type="ECO:0000256" key="5">
    <source>
        <dbReference type="ARBA" id="ARBA00022553"/>
    </source>
</evidence>
<dbReference type="InterPro" id="IPR036097">
    <property type="entry name" value="HisK_dim/P_sf"/>
</dbReference>
<keyword evidence="5" id="KW-0597">Phosphoprotein</keyword>
<evidence type="ECO:0000256" key="7">
    <source>
        <dbReference type="ARBA" id="ARBA00022692"/>
    </source>
</evidence>
<evidence type="ECO:0000256" key="2">
    <source>
        <dbReference type="ARBA" id="ARBA00004141"/>
    </source>
</evidence>
<keyword evidence="8" id="KW-0418">Kinase</keyword>
<dbReference type="Gene3D" id="3.30.565.10">
    <property type="entry name" value="Histidine kinase-like ATPase, C-terminal domain"/>
    <property type="match status" value="1"/>
</dbReference>
<dbReference type="SUPFAM" id="SSF47384">
    <property type="entry name" value="Homodimeric domain of signal transducing histidine kinase"/>
    <property type="match status" value="1"/>
</dbReference>
<dbReference type="SMART" id="SM00388">
    <property type="entry name" value="HisKA"/>
    <property type="match status" value="1"/>
</dbReference>
<evidence type="ECO:0000256" key="13">
    <source>
        <dbReference type="SAM" id="Phobius"/>
    </source>
</evidence>
<evidence type="ECO:0000256" key="4">
    <source>
        <dbReference type="ARBA" id="ARBA00012438"/>
    </source>
</evidence>
<keyword evidence="7 13" id="KW-0812">Transmembrane</keyword>
<evidence type="ECO:0000256" key="9">
    <source>
        <dbReference type="ARBA" id="ARBA00022989"/>
    </source>
</evidence>
<dbReference type="Gene3D" id="1.10.287.130">
    <property type="match status" value="1"/>
</dbReference>
<sequence>MTGSRRVGSHRAGSRGAGSRGAGSRGAGSRGRVGVDDPVRTASRSIALRVGATTAVVVLLAVIAAGVVYDRQQLASIRDRVTVAATTADDVVDAPPGTWIIEHGPTGTKATAGTPRSILAATEGMSLSGENVVQSTTVEADGTKWPAAIAQREDTTFIAVYDMRLHDSEESRLFTSMAVAGILGVLLAAATGLIAGRRAVRPLAQALDLQRQFVADASHELRTPLSVISIRAQMLRRHLKPDDEATRAQVDQLVADTKVMGDVVSDLLLSAQLEQSGAATDAVDLVAVAEGVARSLEPYAAEAGVALTWPVSAERAPVVVDGVSTSLRRAVLALVDNAISHSPEGGTVEVTVQQEGDWAWARVTDHGTGVDPDDIARLTQRFARDRRGDGSRRVGLGLALVTQIVRSHGGRLDVSQTPGGGATFALVLPLSPPFDDDDED</sequence>
<dbReference type="CDD" id="cd00082">
    <property type="entry name" value="HisKA"/>
    <property type="match status" value="1"/>
</dbReference>
<name>A0A543I1T7_9MICO</name>
<evidence type="ECO:0000256" key="6">
    <source>
        <dbReference type="ARBA" id="ARBA00022679"/>
    </source>
</evidence>
<dbReference type="GO" id="GO:0000155">
    <property type="term" value="F:phosphorelay sensor kinase activity"/>
    <property type="evidence" value="ECO:0007669"/>
    <property type="project" value="InterPro"/>
</dbReference>
<dbReference type="Pfam" id="PF00512">
    <property type="entry name" value="HisKA"/>
    <property type="match status" value="1"/>
</dbReference>
<comment type="caution">
    <text evidence="15">The sequence shown here is derived from an EMBL/GenBank/DDBJ whole genome shotgun (WGS) entry which is preliminary data.</text>
</comment>
<dbReference type="SUPFAM" id="SSF55874">
    <property type="entry name" value="ATPase domain of HSP90 chaperone/DNA topoisomerase II/histidine kinase"/>
    <property type="match status" value="1"/>
</dbReference>
<protein>
    <recommendedName>
        <fullName evidence="4">histidine kinase</fullName>
        <ecNumber evidence="4">2.7.13.3</ecNumber>
    </recommendedName>
</protein>
<keyword evidence="10" id="KW-0902">Two-component regulatory system</keyword>